<accession>A0A5E8CMG3</accession>
<sequence>MTNLEYELRFYGFDEKKVKKKIKELGGVRINKKRIMPLTVYFHPLGKENSYIRIRDEGRQITLTSKIIKNKKKKYDTEFEVEIDNIEQGDLILRSLGCKKKYYIEKIRETWQLPGCKEIVFDSYPGSDTYMEIDCHSEKALLRVGKKLGVYPEYLVANFNLENHYFEKYGIKKNRKKGDLSFSDAKKQIGKYITKNKTEFNKILKKQQKYY</sequence>
<dbReference type="InterPro" id="IPR033469">
    <property type="entry name" value="CYTH-like_dom_sf"/>
</dbReference>
<proteinExistence type="predicted"/>
<reference evidence="2" key="1">
    <citation type="submission" date="2019-09" db="EMBL/GenBank/DDBJ databases">
        <authorList>
            <person name="Needham M D."/>
        </authorList>
    </citation>
    <scope>NUCLEOTIDE SEQUENCE</scope>
</reference>
<dbReference type="PROSITE" id="PS51707">
    <property type="entry name" value="CYTH"/>
    <property type="match status" value="1"/>
</dbReference>
<protein>
    <recommendedName>
        <fullName evidence="1">CYTH domain-containing protein</fullName>
    </recommendedName>
</protein>
<evidence type="ECO:0000259" key="1">
    <source>
        <dbReference type="PROSITE" id="PS51707"/>
    </source>
</evidence>
<dbReference type="SUPFAM" id="SSF55154">
    <property type="entry name" value="CYTH-like phosphatases"/>
    <property type="match status" value="1"/>
</dbReference>
<dbReference type="Gene3D" id="2.40.320.10">
    <property type="entry name" value="Hypothetical Protein Pfu-838710-001"/>
    <property type="match status" value="1"/>
</dbReference>
<evidence type="ECO:0000313" key="2">
    <source>
        <dbReference type="EMBL" id="VVU95330.1"/>
    </source>
</evidence>
<dbReference type="InterPro" id="IPR023577">
    <property type="entry name" value="CYTH_domain"/>
</dbReference>
<organism evidence="2">
    <name type="scientific">seawater metagenome</name>
    <dbReference type="NCBI Taxonomy" id="1561972"/>
    <lineage>
        <taxon>unclassified sequences</taxon>
        <taxon>metagenomes</taxon>
        <taxon>ecological metagenomes</taxon>
    </lineage>
</organism>
<gene>
    <name evidence="2" type="ORF">CPAV1605_1081</name>
</gene>
<dbReference type="Pfam" id="PF01928">
    <property type="entry name" value="CYTH"/>
    <property type="match status" value="1"/>
</dbReference>
<feature type="domain" description="CYTH" evidence="1">
    <location>
        <begin position="3"/>
        <end position="171"/>
    </location>
</feature>
<dbReference type="EMBL" id="CABVLZ010000004">
    <property type="protein sequence ID" value="VVU95330.1"/>
    <property type="molecule type" value="Genomic_DNA"/>
</dbReference>
<dbReference type="AlphaFoldDB" id="A0A5E8CMG3"/>
<name>A0A5E8CMG3_9ZZZZ</name>